<name>A0AA40F0P2_9PEZI</name>
<reference evidence="2" key="1">
    <citation type="submission" date="2023-06" db="EMBL/GenBank/DDBJ databases">
        <title>Genome-scale phylogeny and comparative genomics of the fungal order Sordariales.</title>
        <authorList>
            <consortium name="Lawrence Berkeley National Laboratory"/>
            <person name="Hensen N."/>
            <person name="Bonometti L."/>
            <person name="Westerberg I."/>
            <person name="Brannstrom I.O."/>
            <person name="Guillou S."/>
            <person name="Cros-Aarteil S."/>
            <person name="Calhoun S."/>
            <person name="Haridas S."/>
            <person name="Kuo A."/>
            <person name="Mondo S."/>
            <person name="Pangilinan J."/>
            <person name="Riley R."/>
            <person name="LaButti K."/>
            <person name="Andreopoulos B."/>
            <person name="Lipzen A."/>
            <person name="Chen C."/>
            <person name="Yanf M."/>
            <person name="Daum C."/>
            <person name="Ng V."/>
            <person name="Clum A."/>
            <person name="Steindorff A."/>
            <person name="Ohm R."/>
            <person name="Martin F."/>
            <person name="Silar P."/>
            <person name="Natvig D."/>
            <person name="Lalanne C."/>
            <person name="Gautier V."/>
            <person name="Ament-velasquez S.L."/>
            <person name="Kruys A."/>
            <person name="Hutchinson M.I."/>
            <person name="Powell A.J."/>
            <person name="Barry K."/>
            <person name="Miller A.N."/>
            <person name="Grigoriev I.V."/>
            <person name="Debuchy R."/>
            <person name="Gladieux P."/>
            <person name="Thoren M.H."/>
            <person name="Johannesson H."/>
        </authorList>
    </citation>
    <scope>NUCLEOTIDE SEQUENCE</scope>
    <source>
        <strain evidence="2">SMH3187-1</strain>
    </source>
</reference>
<gene>
    <name evidence="2" type="ORF">B0T18DRAFT_436690</name>
</gene>
<proteinExistence type="predicted"/>
<dbReference type="EMBL" id="JAUKUD010000003">
    <property type="protein sequence ID" value="KAK0749014.1"/>
    <property type="molecule type" value="Genomic_DNA"/>
</dbReference>
<sequence>MQLSIATLFLAAVGFVSAAPKDASVIMARQNQGRPVPNGQCCVANTSVKQDICTASNGQQGRCVPGGNNCGAALSCVADSNLTCNNVSERNRNLCRANAGNGGLFDGANIIQNLGQASVN</sequence>
<evidence type="ECO:0000313" key="2">
    <source>
        <dbReference type="EMBL" id="KAK0749014.1"/>
    </source>
</evidence>
<protein>
    <submittedName>
        <fullName evidence="2">Uncharacterized protein</fullName>
    </submittedName>
</protein>
<keyword evidence="1" id="KW-0732">Signal</keyword>
<dbReference type="Proteomes" id="UP001172155">
    <property type="component" value="Unassembled WGS sequence"/>
</dbReference>
<dbReference type="AlphaFoldDB" id="A0AA40F0P2"/>
<organism evidence="2 3">
    <name type="scientific">Schizothecium vesticola</name>
    <dbReference type="NCBI Taxonomy" id="314040"/>
    <lineage>
        <taxon>Eukaryota</taxon>
        <taxon>Fungi</taxon>
        <taxon>Dikarya</taxon>
        <taxon>Ascomycota</taxon>
        <taxon>Pezizomycotina</taxon>
        <taxon>Sordariomycetes</taxon>
        <taxon>Sordariomycetidae</taxon>
        <taxon>Sordariales</taxon>
        <taxon>Schizotheciaceae</taxon>
        <taxon>Schizothecium</taxon>
    </lineage>
</organism>
<evidence type="ECO:0000313" key="3">
    <source>
        <dbReference type="Proteomes" id="UP001172155"/>
    </source>
</evidence>
<evidence type="ECO:0000256" key="1">
    <source>
        <dbReference type="SAM" id="SignalP"/>
    </source>
</evidence>
<accession>A0AA40F0P2</accession>
<feature type="signal peptide" evidence="1">
    <location>
        <begin position="1"/>
        <end position="18"/>
    </location>
</feature>
<keyword evidence="3" id="KW-1185">Reference proteome</keyword>
<feature type="chain" id="PRO_5041471060" evidence="1">
    <location>
        <begin position="19"/>
        <end position="120"/>
    </location>
</feature>
<comment type="caution">
    <text evidence="2">The sequence shown here is derived from an EMBL/GenBank/DDBJ whole genome shotgun (WGS) entry which is preliminary data.</text>
</comment>